<proteinExistence type="predicted"/>
<organism evidence="1 2">
    <name type="scientific">Cronartium quercuum f. sp. fusiforme G11</name>
    <dbReference type="NCBI Taxonomy" id="708437"/>
    <lineage>
        <taxon>Eukaryota</taxon>
        <taxon>Fungi</taxon>
        <taxon>Dikarya</taxon>
        <taxon>Basidiomycota</taxon>
        <taxon>Pucciniomycotina</taxon>
        <taxon>Pucciniomycetes</taxon>
        <taxon>Pucciniales</taxon>
        <taxon>Coleosporiaceae</taxon>
        <taxon>Cronartium</taxon>
    </lineage>
</organism>
<evidence type="ECO:0000313" key="1">
    <source>
        <dbReference type="EMBL" id="KAG0143598.1"/>
    </source>
</evidence>
<name>A0A9P6NGI0_9BASI</name>
<comment type="caution">
    <text evidence="1">The sequence shown here is derived from an EMBL/GenBank/DDBJ whole genome shotgun (WGS) entry which is preliminary data.</text>
</comment>
<keyword evidence="2" id="KW-1185">Reference proteome</keyword>
<reference evidence="1" key="1">
    <citation type="submission" date="2013-11" db="EMBL/GenBank/DDBJ databases">
        <title>Genome sequence of the fusiform rust pathogen reveals effectors for host alternation and coevolution with pine.</title>
        <authorList>
            <consortium name="DOE Joint Genome Institute"/>
            <person name="Smith K."/>
            <person name="Pendleton A."/>
            <person name="Kubisiak T."/>
            <person name="Anderson C."/>
            <person name="Salamov A."/>
            <person name="Aerts A."/>
            <person name="Riley R."/>
            <person name="Clum A."/>
            <person name="Lindquist E."/>
            <person name="Ence D."/>
            <person name="Campbell M."/>
            <person name="Kronenberg Z."/>
            <person name="Feau N."/>
            <person name="Dhillon B."/>
            <person name="Hamelin R."/>
            <person name="Burleigh J."/>
            <person name="Smith J."/>
            <person name="Yandell M."/>
            <person name="Nelson C."/>
            <person name="Grigoriev I."/>
            <person name="Davis J."/>
        </authorList>
    </citation>
    <scope>NUCLEOTIDE SEQUENCE</scope>
    <source>
        <strain evidence="1">G11</strain>
    </source>
</reference>
<gene>
    <name evidence="1" type="ORF">CROQUDRAFT_96097</name>
</gene>
<protein>
    <submittedName>
        <fullName evidence="1">Uncharacterized protein</fullName>
    </submittedName>
</protein>
<dbReference type="EMBL" id="MU167315">
    <property type="protein sequence ID" value="KAG0143598.1"/>
    <property type="molecule type" value="Genomic_DNA"/>
</dbReference>
<accession>A0A9P6NGI0</accession>
<dbReference type="AlphaFoldDB" id="A0A9P6NGI0"/>
<sequence length="193" mass="20990">MKKRDDEKFKNLVAAKVPEGPPASTRLSLSSRCRLDEFSQIKVSDEFGQVGAPCSHHTSGDPNKPSSWAGGNLEFILGQLGSGLRAFGLRRCLSAWMGARKGAQTSDQMAESGYTTTRSGALRVISESSPGCLFLAERHLWVHPEEVSREIPKTSLGRAHGCGLYFERGVFKTSFGAVTGLTWRAISQEENGE</sequence>
<evidence type="ECO:0000313" key="2">
    <source>
        <dbReference type="Proteomes" id="UP000886653"/>
    </source>
</evidence>
<dbReference type="Proteomes" id="UP000886653">
    <property type="component" value="Unassembled WGS sequence"/>
</dbReference>